<keyword evidence="6" id="KW-1185">Reference proteome</keyword>
<reference evidence="6" key="1">
    <citation type="submission" date="2016-10" db="EMBL/GenBank/DDBJ databases">
        <authorList>
            <person name="Varghese N."/>
            <person name="Submissions S."/>
        </authorList>
    </citation>
    <scope>NUCLEOTIDE SEQUENCE [LARGE SCALE GENOMIC DNA]</scope>
    <source>
        <strain evidence="6">DSM 24213</strain>
    </source>
</reference>
<evidence type="ECO:0000313" key="6">
    <source>
        <dbReference type="Proteomes" id="UP000243629"/>
    </source>
</evidence>
<dbReference type="PROSITE" id="PS01091">
    <property type="entry name" value="TATD_3"/>
    <property type="match status" value="1"/>
</dbReference>
<dbReference type="AlphaFoldDB" id="A0A1I4P410"/>
<evidence type="ECO:0000256" key="1">
    <source>
        <dbReference type="ARBA" id="ARBA00009275"/>
    </source>
</evidence>
<comment type="similarity">
    <text evidence="1">Belongs to the metallo-dependent hydrolases superfamily. TatD-type hydrolase family.</text>
</comment>
<dbReference type="EMBL" id="FOUI01000002">
    <property type="protein sequence ID" value="SFM22532.1"/>
    <property type="molecule type" value="Genomic_DNA"/>
</dbReference>
<feature type="binding site" evidence="4">
    <location>
        <position position="209"/>
    </location>
    <ligand>
        <name>a divalent metal cation</name>
        <dbReference type="ChEBI" id="CHEBI:60240"/>
        <label>1</label>
    </ligand>
</feature>
<feature type="binding site" evidence="4">
    <location>
        <position position="7"/>
    </location>
    <ligand>
        <name>a divalent metal cation</name>
        <dbReference type="ChEBI" id="CHEBI:60240"/>
        <label>1</label>
    </ligand>
</feature>
<proteinExistence type="inferred from homology"/>
<evidence type="ECO:0000256" key="3">
    <source>
        <dbReference type="ARBA" id="ARBA00022801"/>
    </source>
</evidence>
<dbReference type="InterPro" id="IPR032466">
    <property type="entry name" value="Metal_Hydrolase"/>
</dbReference>
<dbReference type="GO" id="GO:0016788">
    <property type="term" value="F:hydrolase activity, acting on ester bonds"/>
    <property type="evidence" value="ECO:0007669"/>
    <property type="project" value="InterPro"/>
</dbReference>
<dbReference type="PANTHER" id="PTHR46124">
    <property type="entry name" value="D-AMINOACYL-TRNA DEACYLASE"/>
    <property type="match status" value="1"/>
</dbReference>
<dbReference type="Proteomes" id="UP000243629">
    <property type="component" value="Unassembled WGS sequence"/>
</dbReference>
<keyword evidence="2 4" id="KW-0479">Metal-binding</keyword>
<dbReference type="PANTHER" id="PTHR46124:SF3">
    <property type="entry name" value="HYDROLASE"/>
    <property type="match status" value="1"/>
</dbReference>
<dbReference type="Pfam" id="PF01026">
    <property type="entry name" value="TatD_DNase"/>
    <property type="match status" value="1"/>
</dbReference>
<dbReference type="STRING" id="1720063.SAMN05216217_102108"/>
<dbReference type="PROSITE" id="PS01137">
    <property type="entry name" value="TATD_1"/>
    <property type="match status" value="1"/>
</dbReference>
<feature type="binding site" evidence="4">
    <location>
        <position position="9"/>
    </location>
    <ligand>
        <name>a divalent metal cation</name>
        <dbReference type="ChEBI" id="CHEBI:60240"/>
        <label>1</label>
    </ligand>
</feature>
<dbReference type="InterPro" id="IPR001130">
    <property type="entry name" value="TatD-like"/>
</dbReference>
<accession>A0A1I4P410</accession>
<dbReference type="RefSeq" id="WP_093472422.1">
    <property type="nucleotide sequence ID" value="NZ_FOUI01000002.1"/>
</dbReference>
<evidence type="ECO:0000313" key="5">
    <source>
        <dbReference type="EMBL" id="SFM22532.1"/>
    </source>
</evidence>
<dbReference type="InterPro" id="IPR018228">
    <property type="entry name" value="DNase_TatD-rel_CS"/>
</dbReference>
<name>A0A1I4P410_9GAMM</name>
<dbReference type="OrthoDB" id="9810005at2"/>
<feature type="binding site" evidence="4">
    <location>
        <position position="159"/>
    </location>
    <ligand>
        <name>a divalent metal cation</name>
        <dbReference type="ChEBI" id="CHEBI:60240"/>
        <label>2</label>
    </ligand>
</feature>
<evidence type="ECO:0000256" key="2">
    <source>
        <dbReference type="ARBA" id="ARBA00022723"/>
    </source>
</evidence>
<dbReference type="CDD" id="cd01310">
    <property type="entry name" value="TatD_DNAse"/>
    <property type="match status" value="1"/>
</dbReference>
<organism evidence="5 6">
    <name type="scientific">Halopseudomonas yangmingensis</name>
    <dbReference type="NCBI Taxonomy" id="1720063"/>
    <lineage>
        <taxon>Bacteria</taxon>
        <taxon>Pseudomonadati</taxon>
        <taxon>Pseudomonadota</taxon>
        <taxon>Gammaproteobacteria</taxon>
        <taxon>Pseudomonadales</taxon>
        <taxon>Pseudomonadaceae</taxon>
        <taxon>Halopseudomonas</taxon>
    </lineage>
</organism>
<feature type="binding site" evidence="4">
    <location>
        <position position="135"/>
    </location>
    <ligand>
        <name>a divalent metal cation</name>
        <dbReference type="ChEBI" id="CHEBI:60240"/>
        <label>2</label>
    </ligand>
</feature>
<feature type="binding site" evidence="4">
    <location>
        <position position="99"/>
    </location>
    <ligand>
        <name>a divalent metal cation</name>
        <dbReference type="ChEBI" id="CHEBI:60240"/>
        <label>1</label>
    </ligand>
</feature>
<gene>
    <name evidence="5" type="ORF">SAMN05216217_102108</name>
</gene>
<protein>
    <submittedName>
        <fullName evidence="5">TatD DNase family protein</fullName>
    </submittedName>
</protein>
<dbReference type="SUPFAM" id="SSF51556">
    <property type="entry name" value="Metallo-dependent hydrolases"/>
    <property type="match status" value="1"/>
</dbReference>
<dbReference type="PIRSF" id="PIRSF005902">
    <property type="entry name" value="DNase_TatD"/>
    <property type="match status" value="1"/>
</dbReference>
<keyword evidence="3" id="KW-0378">Hydrolase</keyword>
<evidence type="ECO:0000256" key="4">
    <source>
        <dbReference type="PIRSR" id="PIRSR005902-1"/>
    </source>
</evidence>
<dbReference type="Gene3D" id="3.20.20.140">
    <property type="entry name" value="Metal-dependent hydrolases"/>
    <property type="match status" value="1"/>
</dbReference>
<dbReference type="GO" id="GO:0005829">
    <property type="term" value="C:cytosol"/>
    <property type="evidence" value="ECO:0007669"/>
    <property type="project" value="TreeGrafter"/>
</dbReference>
<dbReference type="FunFam" id="3.20.20.140:FF:000005">
    <property type="entry name" value="TatD family hydrolase"/>
    <property type="match status" value="1"/>
</dbReference>
<sequence>MRFVDSHTHLDFPAFARDRQAVLAACVAGGVERILLMGVSRNNWDSIRQLARTSTSPRLYAAFGMHPLFLEQHQPEDLHALRALLDDCRGDPSCVGIGEIGLDYFVETLDRQRQQQLFEAQLQLTAEYRLPVILHVRRAHAATIATLKRFRLPRGGVVHAFSGSLEEAREYQRLGFMLGIGGAFTWPRAIRLQRVIKALPATQLLLETDAPDMAPAFQADERNSPHYLPEIARQMALLRNEPLEQLAEQCWANSCQLFDWQA</sequence>
<dbReference type="GO" id="GO:0046872">
    <property type="term" value="F:metal ion binding"/>
    <property type="evidence" value="ECO:0007669"/>
    <property type="project" value="UniProtKB-KW"/>
</dbReference>